<dbReference type="STRING" id="150374.A0A0M9VUT5"/>
<gene>
    <name evidence="2" type="ORF">ESCO_006082</name>
</gene>
<evidence type="ECO:0000256" key="1">
    <source>
        <dbReference type="SAM" id="MobiDB-lite"/>
    </source>
</evidence>
<dbReference type="InterPro" id="IPR032675">
    <property type="entry name" value="LRR_dom_sf"/>
</dbReference>
<evidence type="ECO:0000313" key="2">
    <source>
        <dbReference type="EMBL" id="KOS20265.1"/>
    </source>
</evidence>
<evidence type="ECO:0008006" key="4">
    <source>
        <dbReference type="Google" id="ProtNLM"/>
    </source>
</evidence>
<organism evidence="2 3">
    <name type="scientific">Escovopsis weberi</name>
    <dbReference type="NCBI Taxonomy" id="150374"/>
    <lineage>
        <taxon>Eukaryota</taxon>
        <taxon>Fungi</taxon>
        <taxon>Dikarya</taxon>
        <taxon>Ascomycota</taxon>
        <taxon>Pezizomycotina</taxon>
        <taxon>Sordariomycetes</taxon>
        <taxon>Hypocreomycetidae</taxon>
        <taxon>Hypocreales</taxon>
        <taxon>Hypocreaceae</taxon>
        <taxon>Escovopsis</taxon>
    </lineage>
</organism>
<feature type="region of interest" description="Disordered" evidence="1">
    <location>
        <begin position="527"/>
        <end position="564"/>
    </location>
</feature>
<dbReference type="OrthoDB" id="4798537at2759"/>
<dbReference type="EMBL" id="LGSR01000018">
    <property type="protein sequence ID" value="KOS20265.1"/>
    <property type="molecule type" value="Genomic_DNA"/>
</dbReference>
<evidence type="ECO:0000313" key="3">
    <source>
        <dbReference type="Proteomes" id="UP000053831"/>
    </source>
</evidence>
<name>A0A0M9VUT5_ESCWE</name>
<dbReference type="Gene3D" id="3.80.10.10">
    <property type="entry name" value="Ribonuclease Inhibitor"/>
    <property type="match status" value="1"/>
</dbReference>
<sequence length="564" mass="63667">MDKLPNELVHEILDFCMRDPDQEKASILELRLVCRAFDRMLKPYVLQTLGLGFFRLSTISRESHSKFETLKTIGSHCKSFNINMMLLRDELEVDAFQQMHTRVPWMAEFCASLQSNYCMNESSFTELEYLEAVVDTLSHCRQVERLRLSLPFQILGNRCSAITIVMANTLKALALRPEDSVPLRVLVLENVPDVAVCQLWTNPSDVKNIITVISALEHLVISLRRHEKDPQRVATFGSCFWNLIQHASRLESLCLVGTDNDSPPRGLKQTWSWQRPFDEWRARSLPHPRPLSPCLTCLELKRIEISAESLLRAVADFGPSLEELYLNEVYLKTEQSQAWNADADQVLWIGLPNQQPRPDCQWIAMEVRLGMPKLRVCRASFLAYDHYTTDDADANVDAGPASQPTFDLIDPCGLGRSVSQRFVEIVTGIRQPNTPAGEPVEYLPGPSWSSPPPPEGAPEVAPHLRLKDRPRAIGVVDYDTNAYQTDVHNPTSRWQGSIDGLFPNHNGEVLRELNRIAKKACSALKEEISQRRQEATQGRAGPRDDLPEDPSVVGPPDFGLDEGI</sequence>
<accession>A0A0M9VUT5</accession>
<protein>
    <recommendedName>
        <fullName evidence="4">F-box domain-containing protein</fullName>
    </recommendedName>
</protein>
<keyword evidence="3" id="KW-1185">Reference proteome</keyword>
<dbReference type="Proteomes" id="UP000053831">
    <property type="component" value="Unassembled WGS sequence"/>
</dbReference>
<comment type="caution">
    <text evidence="2">The sequence shown here is derived from an EMBL/GenBank/DDBJ whole genome shotgun (WGS) entry which is preliminary data.</text>
</comment>
<reference evidence="2 3" key="1">
    <citation type="submission" date="2015-07" db="EMBL/GenBank/DDBJ databases">
        <title>The genome of the fungus Escovopsis weberi, a specialized disease agent of ant agriculture.</title>
        <authorList>
            <person name="de Man T.J."/>
            <person name="Stajich J.E."/>
            <person name="Kubicek C.P."/>
            <person name="Chenthamara K."/>
            <person name="Atanasova L."/>
            <person name="Druzhinina I.S."/>
            <person name="Birnbaum S."/>
            <person name="Barribeau S.M."/>
            <person name="Teiling C."/>
            <person name="Suen G."/>
            <person name="Currie C."/>
            <person name="Gerardo N.M."/>
        </authorList>
    </citation>
    <scope>NUCLEOTIDE SEQUENCE [LARGE SCALE GENOMIC DNA]</scope>
</reference>
<dbReference type="AlphaFoldDB" id="A0A0M9VUT5"/>
<proteinExistence type="predicted"/>